<dbReference type="SMART" id="SM00066">
    <property type="entry name" value="GAL4"/>
    <property type="match status" value="1"/>
</dbReference>
<gene>
    <name evidence="9" type="ORF">NLU13_6125</name>
</gene>
<feature type="domain" description="Zn(2)-C6 fungal-type" evidence="8">
    <location>
        <begin position="158"/>
        <end position="188"/>
    </location>
</feature>
<dbReference type="GO" id="GO:0003677">
    <property type="term" value="F:DNA binding"/>
    <property type="evidence" value="ECO:0007669"/>
    <property type="project" value="InterPro"/>
</dbReference>
<feature type="region of interest" description="Disordered" evidence="7">
    <location>
        <begin position="991"/>
        <end position="1010"/>
    </location>
</feature>
<dbReference type="Proteomes" id="UP001175261">
    <property type="component" value="Unassembled WGS sequence"/>
</dbReference>
<dbReference type="GO" id="GO:0008270">
    <property type="term" value="F:zinc ion binding"/>
    <property type="evidence" value="ECO:0007669"/>
    <property type="project" value="InterPro"/>
</dbReference>
<feature type="region of interest" description="Disordered" evidence="7">
    <location>
        <begin position="236"/>
        <end position="255"/>
    </location>
</feature>
<dbReference type="SMART" id="SM00906">
    <property type="entry name" value="Fungal_trans"/>
    <property type="match status" value="1"/>
</dbReference>
<evidence type="ECO:0000259" key="8">
    <source>
        <dbReference type="PROSITE" id="PS50048"/>
    </source>
</evidence>
<dbReference type="CDD" id="cd12148">
    <property type="entry name" value="fungal_TF_MHR"/>
    <property type="match status" value="1"/>
</dbReference>
<evidence type="ECO:0000256" key="6">
    <source>
        <dbReference type="ARBA" id="ARBA00023242"/>
    </source>
</evidence>
<dbReference type="InterPro" id="IPR007219">
    <property type="entry name" value="XnlR_reg_dom"/>
</dbReference>
<feature type="compositionally biased region" description="Basic and acidic residues" evidence="7">
    <location>
        <begin position="119"/>
        <end position="136"/>
    </location>
</feature>
<comment type="subcellular location">
    <subcellularLocation>
        <location evidence="1">Nucleus</location>
    </subcellularLocation>
</comment>
<feature type="compositionally biased region" description="Low complexity" evidence="7">
    <location>
        <begin position="840"/>
        <end position="865"/>
    </location>
</feature>
<organism evidence="9 10">
    <name type="scientific">Sarocladium strictum</name>
    <name type="common">Black bundle disease fungus</name>
    <name type="synonym">Acremonium strictum</name>
    <dbReference type="NCBI Taxonomy" id="5046"/>
    <lineage>
        <taxon>Eukaryota</taxon>
        <taxon>Fungi</taxon>
        <taxon>Dikarya</taxon>
        <taxon>Ascomycota</taxon>
        <taxon>Pezizomycotina</taxon>
        <taxon>Sordariomycetes</taxon>
        <taxon>Hypocreomycetidae</taxon>
        <taxon>Hypocreales</taxon>
        <taxon>Sarocladiaceae</taxon>
        <taxon>Sarocladium</taxon>
    </lineage>
</organism>
<dbReference type="EMBL" id="JAPDFR010000005">
    <property type="protein sequence ID" value="KAK0386288.1"/>
    <property type="molecule type" value="Genomic_DNA"/>
</dbReference>
<feature type="compositionally biased region" description="Polar residues" evidence="7">
    <location>
        <begin position="825"/>
        <end position="839"/>
    </location>
</feature>
<dbReference type="GO" id="GO:0006351">
    <property type="term" value="P:DNA-templated transcription"/>
    <property type="evidence" value="ECO:0007669"/>
    <property type="project" value="InterPro"/>
</dbReference>
<evidence type="ECO:0000256" key="4">
    <source>
        <dbReference type="ARBA" id="ARBA00023026"/>
    </source>
</evidence>
<accession>A0AA39GFB0</accession>
<evidence type="ECO:0000256" key="3">
    <source>
        <dbReference type="ARBA" id="ARBA00023015"/>
    </source>
</evidence>
<keyword evidence="3" id="KW-0805">Transcription regulation</keyword>
<feature type="region of interest" description="Disordered" evidence="7">
    <location>
        <begin position="35"/>
        <end position="62"/>
    </location>
</feature>
<feature type="compositionally biased region" description="Polar residues" evidence="7">
    <location>
        <begin position="91"/>
        <end position="106"/>
    </location>
</feature>
<dbReference type="CDD" id="cd00067">
    <property type="entry name" value="GAL4"/>
    <property type="match status" value="1"/>
</dbReference>
<dbReference type="GO" id="GO:0000981">
    <property type="term" value="F:DNA-binding transcription factor activity, RNA polymerase II-specific"/>
    <property type="evidence" value="ECO:0007669"/>
    <property type="project" value="InterPro"/>
</dbReference>
<evidence type="ECO:0000256" key="1">
    <source>
        <dbReference type="ARBA" id="ARBA00004123"/>
    </source>
</evidence>
<feature type="compositionally biased region" description="Polar residues" evidence="7">
    <location>
        <begin position="799"/>
        <end position="809"/>
    </location>
</feature>
<keyword evidence="10" id="KW-1185">Reference proteome</keyword>
<keyword evidence="4" id="KW-0843">Virulence</keyword>
<dbReference type="SUPFAM" id="SSF57701">
    <property type="entry name" value="Zn2/Cys6 DNA-binding domain"/>
    <property type="match status" value="1"/>
</dbReference>
<dbReference type="PANTHER" id="PTHR47338:SF27">
    <property type="entry name" value="ZN(II)2CYS6 TRANSCRIPTION FACTOR (EUROFUNG)"/>
    <property type="match status" value="1"/>
</dbReference>
<sequence>MDTHHFEDYSSFPFDGLPEDDPLLALSDQHNLRLETSGSHGFGQTTPMGSVQTPSFSKGPGSISSANLAFDVAGSHRTSSVDRQDDDGMTVITNEKQTPASATVEDSNIGDEMSVSHRGRADGTDLGGKPKDDKSENTPSWSDLKTKAGKERKRLPLACIACRRKKIRCSGEKPACKHCLRSRVPCVYKVTARKAAPRTDYMAMLDKRLKRMEERIIKVIPKAEQAATANVPRAVLKPSMPGANPTSKPSNRKRNAGEAFGGLDAFLKTSPTNEQVETEKANAQRVKEAEENHLFQEGADALPSREVQEHLAEVFFDNVYGQAYNLLHKPSYMRKLKNNQLPPVLVLSVCAIAARFAGNPKFHPEDRKFLEGEEWASHARAICVRRYEWPNITILTCLLILGLHEFGTCHGGRSWALGGQAIRMAFALQLHKELDHDPAIPGNKTPLSFIDREIRRRIMWACFLMDRFNSSGTDRPMFIREETIQICLPVSERCFQLDMPVPTETLDGKTHPMNVAHDGQQNDLRNNMGVAAYLIRSVALWARIITYLNQGGRDADPYPLWDEKSGYAALCRDAEGFQGKMPEVLRFTTENLALHDTENTAKQYLLMHITIQQNILFLNRAASMTQGQDGTTPPESFLSETVAKTFDAARRISFLLEEAEKTSQFVSAPFAGYCAFTATIVHVMGIRLGNPLAATNTNPNVEVNIRYLNKMVKHWGMFYWMVEHVRKEYRAALDAARAGKTGKEKGVSLLQYGDWFNEYPHGLADSDIMDPANGRKKEKGADGVMEPKSELQSVEEFFTTLSPQNQSKSDGQKGQGPSKRKQAARKQNTSQQVASQIGAQMQQHQQQQQQHQLQQQQQQHSNQPQRRFSEQHPGQANGPTGYNGIAPATAQPGAFTVSPISPVAMQTQFAQQAGHGPGANRPGFFASDMIVPQQPNPLLQSMEPQMMLDGFTLEANGVMGGQGMMEGHADWNAMQMAAMHHHRSMKRDQSAAISHGQSGPGRDMLGGFNPQDTSWFMPFNMEPPAPNADVNMEASNLDAFNGLFNGTSNGMTTPNPLGGLQQGQ</sequence>
<dbReference type="GO" id="GO:0005634">
    <property type="term" value="C:nucleus"/>
    <property type="evidence" value="ECO:0007669"/>
    <property type="project" value="UniProtKB-SubCell"/>
</dbReference>
<reference evidence="9" key="1">
    <citation type="submission" date="2022-10" db="EMBL/GenBank/DDBJ databases">
        <title>Determination and structural analysis of whole genome sequence of Sarocladium strictum F4-1.</title>
        <authorList>
            <person name="Hu L."/>
            <person name="Jiang Y."/>
        </authorList>
    </citation>
    <scope>NUCLEOTIDE SEQUENCE</scope>
    <source>
        <strain evidence="9">F4-1</strain>
    </source>
</reference>
<protein>
    <recommendedName>
        <fullName evidence="8">Zn(2)-C6 fungal-type domain-containing protein</fullName>
    </recommendedName>
</protein>
<evidence type="ECO:0000313" key="10">
    <source>
        <dbReference type="Proteomes" id="UP001175261"/>
    </source>
</evidence>
<evidence type="ECO:0000256" key="2">
    <source>
        <dbReference type="ARBA" id="ARBA00022723"/>
    </source>
</evidence>
<feature type="region of interest" description="Disordered" evidence="7">
    <location>
        <begin position="75"/>
        <end position="148"/>
    </location>
</feature>
<dbReference type="PROSITE" id="PS50048">
    <property type="entry name" value="ZN2_CY6_FUNGAL_2"/>
    <property type="match status" value="1"/>
</dbReference>
<dbReference type="PROSITE" id="PS00463">
    <property type="entry name" value="ZN2_CY6_FUNGAL_1"/>
    <property type="match status" value="1"/>
</dbReference>
<keyword evidence="2" id="KW-0479">Metal-binding</keyword>
<proteinExistence type="predicted"/>
<dbReference type="InterPro" id="IPR050815">
    <property type="entry name" value="TF_fung"/>
</dbReference>
<feature type="compositionally biased region" description="Polar residues" evidence="7">
    <location>
        <begin position="1045"/>
        <end position="1055"/>
    </location>
</feature>
<feature type="compositionally biased region" description="Basic and acidic residues" evidence="7">
    <location>
        <begin position="773"/>
        <end position="789"/>
    </location>
</feature>
<evidence type="ECO:0000313" key="9">
    <source>
        <dbReference type="EMBL" id="KAK0386288.1"/>
    </source>
</evidence>
<feature type="region of interest" description="Disordered" evidence="7">
    <location>
        <begin position="765"/>
        <end position="890"/>
    </location>
</feature>
<dbReference type="Gene3D" id="4.10.240.10">
    <property type="entry name" value="Zn(2)-C6 fungal-type DNA-binding domain"/>
    <property type="match status" value="1"/>
</dbReference>
<keyword evidence="6" id="KW-0539">Nucleus</keyword>
<dbReference type="Pfam" id="PF04082">
    <property type="entry name" value="Fungal_trans"/>
    <property type="match status" value="1"/>
</dbReference>
<evidence type="ECO:0000256" key="7">
    <source>
        <dbReference type="SAM" id="MobiDB-lite"/>
    </source>
</evidence>
<name>A0AA39GFB0_SARSR</name>
<dbReference type="AlphaFoldDB" id="A0AA39GFB0"/>
<dbReference type="Pfam" id="PF00172">
    <property type="entry name" value="Zn_clus"/>
    <property type="match status" value="1"/>
</dbReference>
<feature type="region of interest" description="Disordered" evidence="7">
    <location>
        <begin position="1045"/>
        <end position="1064"/>
    </location>
</feature>
<keyword evidence="5" id="KW-0804">Transcription</keyword>
<feature type="region of interest" description="Disordered" evidence="7">
    <location>
        <begin position="909"/>
        <end position="929"/>
    </location>
</feature>
<dbReference type="InterPro" id="IPR036864">
    <property type="entry name" value="Zn2-C6_fun-type_DNA-bd_sf"/>
</dbReference>
<comment type="caution">
    <text evidence="9">The sequence shown here is derived from an EMBL/GenBank/DDBJ whole genome shotgun (WGS) entry which is preliminary data.</text>
</comment>
<dbReference type="PANTHER" id="PTHR47338">
    <property type="entry name" value="ZN(II)2CYS6 TRANSCRIPTION FACTOR (EUROFUNG)-RELATED"/>
    <property type="match status" value="1"/>
</dbReference>
<evidence type="ECO:0000256" key="5">
    <source>
        <dbReference type="ARBA" id="ARBA00023163"/>
    </source>
</evidence>
<dbReference type="PRINTS" id="PR00755">
    <property type="entry name" value="AFLATOXINBRP"/>
</dbReference>
<dbReference type="InterPro" id="IPR001138">
    <property type="entry name" value="Zn2Cys6_DnaBD"/>
</dbReference>